<keyword evidence="2" id="KW-0472">Membrane</keyword>
<comment type="caution">
    <text evidence="5">The sequence shown here is derived from an EMBL/GenBank/DDBJ whole genome shotgun (WGS) entry which is preliminary data.</text>
</comment>
<gene>
    <name evidence="5" type="ORF">JOE21_001981</name>
</gene>
<feature type="domain" description="YncI copper-binding" evidence="4">
    <location>
        <begin position="25"/>
        <end position="142"/>
    </location>
</feature>
<reference evidence="5 6" key="1">
    <citation type="submission" date="2023-07" db="EMBL/GenBank/DDBJ databases">
        <title>Genomic Encyclopedia of Type Strains, Phase IV (KMG-IV): sequencing the most valuable type-strain genomes for metagenomic binning, comparative biology and taxonomic classification.</title>
        <authorList>
            <person name="Goeker M."/>
        </authorList>
    </citation>
    <scope>NUCLEOTIDE SEQUENCE [LARGE SCALE GENOMIC DNA]</scope>
    <source>
        <strain evidence="5 6">DSM 45903</strain>
    </source>
</reference>
<sequence length="212" mass="23344">MKRLMSVSLLALALFFSVPAVTYAHVTVQPGVSTTGAYEKYTVRVPVEKKVNTTEVKLKIPKEVRVVSVMPVPEWDYSLDRKDGRVASITWTAAKGGIGEHEFMEFSFVGANPDKPGEVAWKAIQTYEDDSEVRWVGEPSDKEPASITVIEQGEGHSHGHDDQEAKNEETEEQPSAVDEEEEPTAATGENGWPMGLAGLALLLSMIALFRKR</sequence>
<dbReference type="Pfam" id="PF07987">
    <property type="entry name" value="DUF1775"/>
    <property type="match status" value="1"/>
</dbReference>
<protein>
    <submittedName>
        <fullName evidence="5">Uncharacterized protein YcnI</fullName>
    </submittedName>
</protein>
<accession>A0ABU1IMH4</accession>
<dbReference type="CDD" id="cd08545">
    <property type="entry name" value="YcnI_like"/>
    <property type="match status" value="1"/>
</dbReference>
<evidence type="ECO:0000256" key="3">
    <source>
        <dbReference type="SAM" id="SignalP"/>
    </source>
</evidence>
<feature type="compositionally biased region" description="Basic and acidic residues" evidence="1">
    <location>
        <begin position="153"/>
        <end position="168"/>
    </location>
</feature>
<feature type="compositionally biased region" description="Acidic residues" evidence="1">
    <location>
        <begin position="169"/>
        <end position="183"/>
    </location>
</feature>
<keyword evidence="2" id="KW-0812">Transmembrane</keyword>
<feature type="signal peptide" evidence="3">
    <location>
        <begin position="1"/>
        <end position="24"/>
    </location>
</feature>
<feature type="region of interest" description="Disordered" evidence="1">
    <location>
        <begin position="152"/>
        <end position="192"/>
    </location>
</feature>
<dbReference type="Proteomes" id="UP001185012">
    <property type="component" value="Unassembled WGS sequence"/>
</dbReference>
<dbReference type="EMBL" id="JAVDQG010000004">
    <property type="protein sequence ID" value="MDR6225975.1"/>
    <property type="molecule type" value="Genomic_DNA"/>
</dbReference>
<dbReference type="RefSeq" id="WP_309865272.1">
    <property type="nucleotide sequence ID" value="NZ_JAVDQG010000004.1"/>
</dbReference>
<feature type="transmembrane region" description="Helical" evidence="2">
    <location>
        <begin position="191"/>
        <end position="209"/>
    </location>
</feature>
<evidence type="ECO:0000259" key="4">
    <source>
        <dbReference type="Pfam" id="PF07987"/>
    </source>
</evidence>
<evidence type="ECO:0000256" key="1">
    <source>
        <dbReference type="SAM" id="MobiDB-lite"/>
    </source>
</evidence>
<keyword evidence="3" id="KW-0732">Signal</keyword>
<evidence type="ECO:0000256" key="2">
    <source>
        <dbReference type="SAM" id="Phobius"/>
    </source>
</evidence>
<feature type="chain" id="PRO_5045685072" evidence="3">
    <location>
        <begin position="25"/>
        <end position="212"/>
    </location>
</feature>
<organism evidence="5 6">
    <name type="scientific">Desmospora profundinema</name>
    <dbReference type="NCBI Taxonomy" id="1571184"/>
    <lineage>
        <taxon>Bacteria</taxon>
        <taxon>Bacillati</taxon>
        <taxon>Bacillota</taxon>
        <taxon>Bacilli</taxon>
        <taxon>Bacillales</taxon>
        <taxon>Thermoactinomycetaceae</taxon>
        <taxon>Desmospora</taxon>
    </lineage>
</organism>
<dbReference type="InterPro" id="IPR012533">
    <property type="entry name" value="YcnI-copper_dom"/>
</dbReference>
<name>A0ABU1IMH4_9BACL</name>
<evidence type="ECO:0000313" key="5">
    <source>
        <dbReference type="EMBL" id="MDR6225975.1"/>
    </source>
</evidence>
<keyword evidence="2" id="KW-1133">Transmembrane helix</keyword>
<evidence type="ECO:0000313" key="6">
    <source>
        <dbReference type="Proteomes" id="UP001185012"/>
    </source>
</evidence>
<dbReference type="InterPro" id="IPR038507">
    <property type="entry name" value="YcnI-like_sf"/>
</dbReference>
<keyword evidence="6" id="KW-1185">Reference proteome</keyword>
<proteinExistence type="predicted"/>
<dbReference type="Gene3D" id="2.60.40.2230">
    <property type="entry name" value="Uncharacterised protein YcnI-like PF07987, DUF1775"/>
    <property type="match status" value="1"/>
</dbReference>